<gene>
    <name evidence="1" type="ORF">KQY15_09225</name>
</gene>
<organism evidence="1 2">
    <name type="scientific">Arsukibacterium indicum</name>
    <dbReference type="NCBI Taxonomy" id="2848612"/>
    <lineage>
        <taxon>Bacteria</taxon>
        <taxon>Pseudomonadati</taxon>
        <taxon>Pseudomonadota</taxon>
        <taxon>Gammaproteobacteria</taxon>
        <taxon>Chromatiales</taxon>
        <taxon>Chromatiaceae</taxon>
        <taxon>Arsukibacterium</taxon>
    </lineage>
</organism>
<protein>
    <submittedName>
        <fullName evidence="1">Uncharacterized protein</fullName>
    </submittedName>
</protein>
<evidence type="ECO:0000313" key="2">
    <source>
        <dbReference type="Proteomes" id="UP000704611"/>
    </source>
</evidence>
<dbReference type="EMBL" id="JAHRID010000003">
    <property type="protein sequence ID" value="MBV2129274.1"/>
    <property type="molecule type" value="Genomic_DNA"/>
</dbReference>
<name>A0ABS6MLN9_9GAMM</name>
<comment type="caution">
    <text evidence="1">The sequence shown here is derived from an EMBL/GenBank/DDBJ whole genome shotgun (WGS) entry which is preliminary data.</text>
</comment>
<sequence>MRCTIQISASLLAGACLLTGCKITPAEPQPALLTNMSPAVKVELQQAIVELIGGQPVKLADNAFATRHQLFIEQAILRDEKGLPIMGRHSQPAILLELQQADNQCRLSHPASGNSVALVNSQCQPAATPEQ</sequence>
<dbReference type="RefSeq" id="WP_217668895.1">
    <property type="nucleotide sequence ID" value="NZ_JAHRID010000003.1"/>
</dbReference>
<proteinExistence type="predicted"/>
<accession>A0ABS6MLN9</accession>
<reference evidence="1 2" key="1">
    <citation type="submission" date="2021-06" db="EMBL/GenBank/DDBJ databases">
        <title>Rheinheimera indica sp. nov., isolated from deep-sea sediment.</title>
        <authorList>
            <person name="Wang Z."/>
            <person name="Zhang X.-Y."/>
        </authorList>
    </citation>
    <scope>NUCLEOTIDE SEQUENCE [LARGE SCALE GENOMIC DNA]</scope>
    <source>
        <strain evidence="1 2">SM2107</strain>
    </source>
</reference>
<keyword evidence="2" id="KW-1185">Reference proteome</keyword>
<evidence type="ECO:0000313" key="1">
    <source>
        <dbReference type="EMBL" id="MBV2129274.1"/>
    </source>
</evidence>
<dbReference type="Proteomes" id="UP000704611">
    <property type="component" value="Unassembled WGS sequence"/>
</dbReference>
<dbReference type="PROSITE" id="PS51257">
    <property type="entry name" value="PROKAR_LIPOPROTEIN"/>
    <property type="match status" value="1"/>
</dbReference>